<evidence type="ECO:0000313" key="3">
    <source>
        <dbReference type="Proteomes" id="UP000824102"/>
    </source>
</evidence>
<evidence type="ECO:0008006" key="4">
    <source>
        <dbReference type="Google" id="ProtNLM"/>
    </source>
</evidence>
<protein>
    <recommendedName>
        <fullName evidence="4">Sporulation integral membrane protein YlbJ</fullName>
    </recommendedName>
</protein>
<keyword evidence="1" id="KW-0812">Transmembrane</keyword>
<feature type="transmembrane region" description="Helical" evidence="1">
    <location>
        <begin position="79"/>
        <end position="99"/>
    </location>
</feature>
<keyword evidence="1" id="KW-1133">Transmembrane helix</keyword>
<evidence type="ECO:0000313" key="2">
    <source>
        <dbReference type="EMBL" id="HIZ72266.1"/>
    </source>
</evidence>
<organism evidence="2 3">
    <name type="scientific">Candidatus Gallimonas intestinavium</name>
    <dbReference type="NCBI Taxonomy" id="2838603"/>
    <lineage>
        <taxon>Bacteria</taxon>
        <taxon>Bacillati</taxon>
        <taxon>Bacillota</taxon>
        <taxon>Clostridia</taxon>
        <taxon>Candidatus Gallimonas</taxon>
    </lineage>
</organism>
<feature type="transmembrane region" description="Helical" evidence="1">
    <location>
        <begin position="189"/>
        <end position="213"/>
    </location>
</feature>
<comment type="caution">
    <text evidence="2">The sequence shown here is derived from an EMBL/GenBank/DDBJ whole genome shotgun (WGS) entry which is preliminary data.</text>
</comment>
<evidence type="ECO:0000256" key="1">
    <source>
        <dbReference type="SAM" id="Phobius"/>
    </source>
</evidence>
<proteinExistence type="predicted"/>
<keyword evidence="1" id="KW-0472">Membrane</keyword>
<dbReference type="EMBL" id="DXBB01000034">
    <property type="protein sequence ID" value="HIZ72266.1"/>
    <property type="molecule type" value="Genomic_DNA"/>
</dbReference>
<reference evidence="2" key="1">
    <citation type="journal article" date="2021" name="PeerJ">
        <title>Extensive microbial diversity within the chicken gut microbiome revealed by metagenomics and culture.</title>
        <authorList>
            <person name="Gilroy R."/>
            <person name="Ravi A."/>
            <person name="Getino M."/>
            <person name="Pursley I."/>
            <person name="Horton D.L."/>
            <person name="Alikhan N.F."/>
            <person name="Baker D."/>
            <person name="Gharbi K."/>
            <person name="Hall N."/>
            <person name="Watson M."/>
            <person name="Adriaenssens E.M."/>
            <person name="Foster-Nyarko E."/>
            <person name="Jarju S."/>
            <person name="Secka A."/>
            <person name="Antonio M."/>
            <person name="Oren A."/>
            <person name="Chaudhuri R.R."/>
            <person name="La Ragione R."/>
            <person name="Hildebrand F."/>
            <person name="Pallen M.J."/>
        </authorList>
    </citation>
    <scope>NUCLEOTIDE SEQUENCE</scope>
    <source>
        <strain evidence="2">ChiW7-2402</strain>
    </source>
</reference>
<sequence length="312" mass="31968">MPLRKKISSAALFLLLFLFAAVFLSSPARYGQSVLNGLMLWAGAILPTALPLLVVLSLMVRSPAFSALSGRLSPAAEKLFRVPGVGAGAMLLSVLSGYPAGARTVAELSSGGHLKQGDIFYTACLCSTSGPAFCLGAAAGMFGSPAAGLLLFCSHLVAVGLISLLLPRLTGHKKSASAAPLPVRNGETFSELLLGAVRSVLSVGALIALFFCLKEMLFSLLPPLSEVGEGILSGLLEVTAGVSALAKLKTPLSLALAAAEVSFGGLCVNAQQLSFLSGTGVKALPFLLVKCAHGLLAFALCYPLARLVFPGQ</sequence>
<reference evidence="2" key="2">
    <citation type="submission" date="2021-04" db="EMBL/GenBank/DDBJ databases">
        <authorList>
            <person name="Gilroy R."/>
        </authorList>
    </citation>
    <scope>NUCLEOTIDE SEQUENCE</scope>
    <source>
        <strain evidence="2">ChiW7-2402</strain>
    </source>
</reference>
<accession>A0A9D2G4Q9</accession>
<name>A0A9D2G4Q9_9FIRM</name>
<feature type="transmembrane region" description="Helical" evidence="1">
    <location>
        <begin position="149"/>
        <end position="169"/>
    </location>
</feature>
<dbReference type="Proteomes" id="UP000824102">
    <property type="component" value="Unassembled WGS sequence"/>
</dbReference>
<gene>
    <name evidence="2" type="ORF">H9964_01655</name>
</gene>
<dbReference type="AlphaFoldDB" id="A0A9D2G4Q9"/>
<feature type="transmembrane region" description="Helical" evidence="1">
    <location>
        <begin position="38"/>
        <end position="58"/>
    </location>
</feature>